<feature type="domain" description="Aminoglycoside phosphotransferase" evidence="1">
    <location>
        <begin position="320"/>
        <end position="428"/>
    </location>
</feature>
<comment type="caution">
    <text evidence="2">The sequence shown here is derived from an EMBL/GenBank/DDBJ whole genome shotgun (WGS) entry which is preliminary data.</text>
</comment>
<evidence type="ECO:0000313" key="3">
    <source>
        <dbReference type="Proteomes" id="UP000598174"/>
    </source>
</evidence>
<proteinExistence type="predicted"/>
<gene>
    <name evidence="2" type="ORF">Afe05nite_25430</name>
</gene>
<name>A0A919IYS3_9ACTN</name>
<dbReference type="Proteomes" id="UP000598174">
    <property type="component" value="Unassembled WGS sequence"/>
</dbReference>
<dbReference type="SUPFAM" id="SSF56112">
    <property type="entry name" value="Protein kinase-like (PK-like)"/>
    <property type="match status" value="1"/>
</dbReference>
<dbReference type="InterPro" id="IPR002575">
    <property type="entry name" value="Aminoglycoside_PTrfase"/>
</dbReference>
<dbReference type="Pfam" id="PF01636">
    <property type="entry name" value="APH"/>
    <property type="match status" value="1"/>
</dbReference>
<evidence type="ECO:0000259" key="1">
    <source>
        <dbReference type="Pfam" id="PF01636"/>
    </source>
</evidence>
<organism evidence="2 3">
    <name type="scientific">Paractinoplanes ferrugineus</name>
    <dbReference type="NCBI Taxonomy" id="113564"/>
    <lineage>
        <taxon>Bacteria</taxon>
        <taxon>Bacillati</taxon>
        <taxon>Actinomycetota</taxon>
        <taxon>Actinomycetes</taxon>
        <taxon>Micromonosporales</taxon>
        <taxon>Micromonosporaceae</taxon>
        <taxon>Paractinoplanes</taxon>
    </lineage>
</organism>
<sequence>MTDTRTTLPDVPLSGRIRPGTAAELAAVTALIEHRADDQAVVFAYPGHGVGERYSELSGCTNQMLLLSSAQHELQRLGIGVAALSTEPSARHAHLDPALTSRIRRADAAAAGVLPHVDRAGERYLTRWTVILGGRWHGTLIEEIEDSVEHTRAVIDLLVATRLQSWAAVAGIEAQDARVTASYANGADSVGIVAFGGHPPIVAKVGPRDVITAEADFVDLVNGRLRDAGRPELFPLRFGTLVDGTIATSLMEQVDPTTMDEVVFADGGRWQLRPDAVATLRPHLDLLRQFYRSSAEQRPPTVGDYLYRQRFHEIVRHPGFRGSFAAFLPGWSLAGFLDAGLRLPGGRVLPSYRESLALLDDLAPGLLPAAGSLVHGDVHLRNMMRRADGTPVFVDPRTIWDGVDRPDIGYGDPVYDYATLLHSALPMSGILTAIAAGTAAGLLAGLPAAPADGVLDLTGLTTPFRLDAGLRELETCLVTASAETGGPKARARLHVGAANALAGWLKYEQALRHPAAWLAVYAYVLWYLDRAATSVTESA</sequence>
<protein>
    <recommendedName>
        <fullName evidence="1">Aminoglycoside phosphotransferase domain-containing protein</fullName>
    </recommendedName>
</protein>
<keyword evidence="3" id="KW-1185">Reference proteome</keyword>
<dbReference type="Gene3D" id="3.90.1200.10">
    <property type="match status" value="1"/>
</dbReference>
<reference evidence="2" key="1">
    <citation type="submission" date="2021-01" db="EMBL/GenBank/DDBJ databases">
        <title>Whole genome shotgun sequence of Actinoplanes ferrugineus NBRC 15555.</title>
        <authorList>
            <person name="Komaki H."/>
            <person name="Tamura T."/>
        </authorList>
    </citation>
    <scope>NUCLEOTIDE SEQUENCE</scope>
    <source>
        <strain evidence="2">NBRC 15555</strain>
    </source>
</reference>
<accession>A0A919IYS3</accession>
<evidence type="ECO:0000313" key="2">
    <source>
        <dbReference type="EMBL" id="GIE10703.1"/>
    </source>
</evidence>
<dbReference type="AlphaFoldDB" id="A0A919IYS3"/>
<dbReference type="InterPro" id="IPR011009">
    <property type="entry name" value="Kinase-like_dom_sf"/>
</dbReference>
<dbReference type="RefSeq" id="WP_203817262.1">
    <property type="nucleotide sequence ID" value="NZ_BAAABP010000071.1"/>
</dbReference>
<dbReference type="EMBL" id="BOMM01000017">
    <property type="protein sequence ID" value="GIE10703.1"/>
    <property type="molecule type" value="Genomic_DNA"/>
</dbReference>